<dbReference type="PANTHER" id="PTHR46558">
    <property type="entry name" value="TRACRIPTIONAL REGULATORY PROTEIN-RELATED-RELATED"/>
    <property type="match status" value="1"/>
</dbReference>
<comment type="caution">
    <text evidence="4">The sequence shown here is derived from an EMBL/GenBank/DDBJ whole genome shotgun (WGS) entry which is preliminary data.</text>
</comment>
<dbReference type="InterPro" id="IPR010982">
    <property type="entry name" value="Lambda_DNA-bd_dom_sf"/>
</dbReference>
<dbReference type="PANTHER" id="PTHR46558:SF15">
    <property type="entry name" value="HELIX-TURN-HELIX DOMAIN PROTEIN"/>
    <property type="match status" value="1"/>
</dbReference>
<dbReference type="CDD" id="cd00093">
    <property type="entry name" value="HTH_XRE"/>
    <property type="match status" value="1"/>
</dbReference>
<dbReference type="SUPFAM" id="SSF47413">
    <property type="entry name" value="lambda repressor-like DNA-binding domains"/>
    <property type="match status" value="1"/>
</dbReference>
<dbReference type="RefSeq" id="WP_353530979.1">
    <property type="nucleotide sequence ID" value="NZ_JBBMEX010000009.1"/>
</dbReference>
<evidence type="ECO:0000313" key="4">
    <source>
        <dbReference type="EMBL" id="MEQ2558064.1"/>
    </source>
</evidence>
<dbReference type="SMART" id="SM00530">
    <property type="entry name" value="HTH_XRE"/>
    <property type="match status" value="1"/>
</dbReference>
<dbReference type="InterPro" id="IPR001387">
    <property type="entry name" value="Cro/C1-type_HTH"/>
</dbReference>
<evidence type="ECO:0000256" key="1">
    <source>
        <dbReference type="ARBA" id="ARBA00023125"/>
    </source>
</evidence>
<dbReference type="Gene3D" id="1.10.260.40">
    <property type="entry name" value="lambda repressor-like DNA-binding domains"/>
    <property type="match status" value="1"/>
</dbReference>
<evidence type="ECO:0000313" key="5">
    <source>
        <dbReference type="Proteomes" id="UP001454489"/>
    </source>
</evidence>
<protein>
    <submittedName>
        <fullName evidence="4">Helix-turn-helix transcriptional regulator</fullName>
    </submittedName>
</protein>
<evidence type="ECO:0000256" key="2">
    <source>
        <dbReference type="SAM" id="Phobius"/>
    </source>
</evidence>
<reference evidence="4 5" key="1">
    <citation type="submission" date="2024-03" db="EMBL/GenBank/DDBJ databases">
        <title>Human intestinal bacterial collection.</title>
        <authorList>
            <person name="Pauvert C."/>
            <person name="Hitch T.C.A."/>
            <person name="Clavel T."/>
        </authorList>
    </citation>
    <scope>NUCLEOTIDE SEQUENCE [LARGE SCALE GENOMIC DNA]</scope>
    <source>
        <strain evidence="4 5">CLA-AA-H185</strain>
    </source>
</reference>
<keyword evidence="5" id="KW-1185">Reference proteome</keyword>
<dbReference type="PROSITE" id="PS50943">
    <property type="entry name" value="HTH_CROC1"/>
    <property type="match status" value="1"/>
</dbReference>
<keyword evidence="2" id="KW-0472">Membrane</keyword>
<dbReference type="Pfam" id="PF01381">
    <property type="entry name" value="HTH_3"/>
    <property type="match status" value="1"/>
</dbReference>
<dbReference type="Proteomes" id="UP001454489">
    <property type="component" value="Unassembled WGS sequence"/>
</dbReference>
<proteinExistence type="predicted"/>
<evidence type="ECO:0000259" key="3">
    <source>
        <dbReference type="PROSITE" id="PS50943"/>
    </source>
</evidence>
<keyword evidence="1" id="KW-0238">DNA-binding</keyword>
<accession>A0ABV1HEB8</accession>
<dbReference type="EMBL" id="JBBMEX010000009">
    <property type="protein sequence ID" value="MEQ2558064.1"/>
    <property type="molecule type" value="Genomic_DNA"/>
</dbReference>
<sequence length="241" mass="28629">MKLGQTILDIRKERKMTQEEFAQIFHVTRQTVSNWEKEKNYPDLETLISMSDEFNISLDVMLKEDKKMVKKLNKEITFSKRFKKNAILILVCIVAALAIGATGWGIAWNNAKNSLETKFHKGVEMNEFRFDKQSGYYKKMIDQESYYTLPNQSMPKYFDFVLHFHNAVLDYYTIENGDNIQIRWSGRDQEGKMEHSIFCLDEHGKYEYTFSEEQEKELCERNTEIRLILQDGEKIYESVYE</sequence>
<name>A0ABV1HEB8_9FIRM</name>
<feature type="domain" description="HTH cro/C1-type" evidence="3">
    <location>
        <begin position="7"/>
        <end position="61"/>
    </location>
</feature>
<organism evidence="4 5">
    <name type="scientific">Maccoyibacter intestinihominis</name>
    <dbReference type="NCBI Taxonomy" id="3133499"/>
    <lineage>
        <taxon>Bacteria</taxon>
        <taxon>Bacillati</taxon>
        <taxon>Bacillota</taxon>
        <taxon>Clostridia</taxon>
        <taxon>Lachnospirales</taxon>
        <taxon>Lachnospiraceae</taxon>
        <taxon>Maccoyibacter</taxon>
    </lineage>
</organism>
<feature type="transmembrane region" description="Helical" evidence="2">
    <location>
        <begin position="86"/>
        <end position="108"/>
    </location>
</feature>
<keyword evidence="2" id="KW-0812">Transmembrane</keyword>
<keyword evidence="2" id="KW-1133">Transmembrane helix</keyword>
<gene>
    <name evidence="4" type="ORF">WMO43_09300</name>
</gene>